<feature type="compositionally biased region" description="Basic residues" evidence="1">
    <location>
        <begin position="137"/>
        <end position="150"/>
    </location>
</feature>
<dbReference type="EMBL" id="JAGKQM010000014">
    <property type="protein sequence ID" value="KAH0884016.1"/>
    <property type="molecule type" value="Genomic_DNA"/>
</dbReference>
<proteinExistence type="predicted"/>
<dbReference type="Proteomes" id="UP000824890">
    <property type="component" value="Unassembled WGS sequence"/>
</dbReference>
<accession>A0ABQ7ZVM8</accession>
<feature type="region of interest" description="Disordered" evidence="1">
    <location>
        <begin position="117"/>
        <end position="180"/>
    </location>
</feature>
<reference evidence="2 3" key="1">
    <citation type="submission" date="2021-05" db="EMBL/GenBank/DDBJ databases">
        <title>Genome Assembly of Synthetic Allotetraploid Brassica napus Reveals Homoeologous Exchanges between Subgenomes.</title>
        <authorList>
            <person name="Davis J.T."/>
        </authorList>
    </citation>
    <scope>NUCLEOTIDE SEQUENCE [LARGE SCALE GENOMIC DNA]</scope>
    <source>
        <strain evidence="3">cv. Da-Ae</strain>
        <tissue evidence="2">Seedling</tissue>
    </source>
</reference>
<organism evidence="2 3">
    <name type="scientific">Brassica napus</name>
    <name type="common">Rape</name>
    <dbReference type="NCBI Taxonomy" id="3708"/>
    <lineage>
        <taxon>Eukaryota</taxon>
        <taxon>Viridiplantae</taxon>
        <taxon>Streptophyta</taxon>
        <taxon>Embryophyta</taxon>
        <taxon>Tracheophyta</taxon>
        <taxon>Spermatophyta</taxon>
        <taxon>Magnoliopsida</taxon>
        <taxon>eudicotyledons</taxon>
        <taxon>Gunneridae</taxon>
        <taxon>Pentapetalae</taxon>
        <taxon>rosids</taxon>
        <taxon>malvids</taxon>
        <taxon>Brassicales</taxon>
        <taxon>Brassicaceae</taxon>
        <taxon>Brassiceae</taxon>
        <taxon>Brassica</taxon>
    </lineage>
</organism>
<protein>
    <submittedName>
        <fullName evidence="2">Uncharacterized protein</fullName>
    </submittedName>
</protein>
<evidence type="ECO:0000313" key="3">
    <source>
        <dbReference type="Proteomes" id="UP000824890"/>
    </source>
</evidence>
<gene>
    <name evidence="2" type="ORF">HID58_060112</name>
</gene>
<name>A0ABQ7ZVM8_BRANA</name>
<evidence type="ECO:0000256" key="1">
    <source>
        <dbReference type="SAM" id="MobiDB-lite"/>
    </source>
</evidence>
<comment type="caution">
    <text evidence="2">The sequence shown here is derived from an EMBL/GenBank/DDBJ whole genome shotgun (WGS) entry which is preliminary data.</text>
</comment>
<feature type="non-terminal residue" evidence="2">
    <location>
        <position position="230"/>
    </location>
</feature>
<keyword evidence="3" id="KW-1185">Reference proteome</keyword>
<evidence type="ECO:0000313" key="2">
    <source>
        <dbReference type="EMBL" id="KAH0884016.1"/>
    </source>
</evidence>
<sequence>GFPVLFPELSKEDTKMALLYISHSDETERRARILRVQQGIDENKAESSIRLTKITKELDKGNGHVVSYQEFTEDSLCNSDSLRRSKVRLSIGDKDEGDSESSASQFSAYSEPVVRTGFRLGPSSEGRASGTQERSKATRRRPSPWKRKVFTKANAPLTSTAPVVSPKTGSSKRKPSPLRKGFEDILKQSWGINTEDTSNTMARIIRCKLGIKRWKRQADLNSRKRINRLK</sequence>
<feature type="non-terminal residue" evidence="2">
    <location>
        <position position="1"/>
    </location>
</feature>